<name>Q6S7E3_9PSED</name>
<dbReference type="AlphaFoldDB" id="Q6S7E3"/>
<dbReference type="InterPro" id="IPR008984">
    <property type="entry name" value="SMAD_FHA_dom_sf"/>
</dbReference>
<protein>
    <submittedName>
        <fullName evidence="4">Type III secretion protein HrpQ</fullName>
    </submittedName>
</protein>
<evidence type="ECO:0000256" key="1">
    <source>
        <dbReference type="SAM" id="MobiDB-lite"/>
    </source>
</evidence>
<feature type="compositionally biased region" description="Polar residues" evidence="1">
    <location>
        <begin position="119"/>
        <end position="129"/>
    </location>
</feature>
<feature type="region of interest" description="Disordered" evidence="1">
    <location>
        <begin position="108"/>
        <end position="133"/>
    </location>
</feature>
<feature type="compositionally biased region" description="Low complexity" evidence="1">
    <location>
        <begin position="172"/>
        <end position="195"/>
    </location>
</feature>
<gene>
    <name evidence="4" type="primary">hrpQ</name>
</gene>
<dbReference type="EMBL" id="AY463491">
    <property type="protein sequence ID" value="AAR25632.1"/>
    <property type="molecule type" value="Genomic_DNA"/>
</dbReference>
<organism evidence="4">
    <name type="scientific">Pseudomonas sp. KD</name>
    <dbReference type="NCBI Taxonomy" id="255443"/>
    <lineage>
        <taxon>Bacteria</taxon>
        <taxon>Pseudomonadati</taxon>
        <taxon>Pseudomonadota</taxon>
        <taxon>Gammaproteobacteria</taxon>
        <taxon>Pseudomonadales</taxon>
        <taxon>Pseudomonadaceae</taxon>
        <taxon>Pseudomonas</taxon>
    </lineage>
</organism>
<proteinExistence type="predicted"/>
<feature type="region of interest" description="Disordered" evidence="1">
    <location>
        <begin position="170"/>
        <end position="200"/>
    </location>
</feature>
<sequence length="325" mass="34738">MSSAFAMFELRVLNGLHQGAALPLVGDQWVIGANDDHDLALYDPGIASLHCRLSRTEEGWNLAAEQMPINDDEGRASNAMTLTPNQPFAIANVWLCLASAEEPWPDVPALVTPADANGQPPQSSASPTRKSMPGVPSLKLVSAVIAGVVVGLVGGAWGLSQSEAPPSAVKVTAAKAPQSPAQPSPATGPSSSSGSTHLKNREQVRRLLTTQLAERLLTEVTVEELEEGLVLKGNLKEEALEVYQRMLKSFKERYPTTVPIVDQVGIVGTSLPFTLVQIIAGNNAHLVTADGLQIYVGDVVQGLRLTRIEEHKIIFDGDQHIEVSW</sequence>
<dbReference type="Gene3D" id="2.60.200.20">
    <property type="match status" value="1"/>
</dbReference>
<evidence type="ECO:0000313" key="4">
    <source>
        <dbReference type="EMBL" id="AAR25632.1"/>
    </source>
</evidence>
<feature type="domain" description="YscD cytoplasmic" evidence="2">
    <location>
        <begin position="11"/>
        <end position="100"/>
    </location>
</feature>
<dbReference type="Pfam" id="PF21934">
    <property type="entry name" value="Yop-YscD_ppl_3rd"/>
    <property type="match status" value="1"/>
</dbReference>
<dbReference type="CDD" id="cd00060">
    <property type="entry name" value="FHA"/>
    <property type="match status" value="1"/>
</dbReference>
<accession>Q6S7E3</accession>
<dbReference type="Pfam" id="PF16697">
    <property type="entry name" value="Yop-YscD_cpl"/>
    <property type="match status" value="1"/>
</dbReference>
<dbReference type="SUPFAM" id="SSF49879">
    <property type="entry name" value="SMAD/FHA domain"/>
    <property type="match status" value="1"/>
</dbReference>
<evidence type="ECO:0000259" key="3">
    <source>
        <dbReference type="Pfam" id="PF21934"/>
    </source>
</evidence>
<dbReference type="InterPro" id="IPR053946">
    <property type="entry name" value="YscD_ppl_3rd"/>
</dbReference>
<feature type="domain" description="YscD-like Bon-like" evidence="3">
    <location>
        <begin position="203"/>
        <end position="264"/>
    </location>
</feature>
<evidence type="ECO:0000259" key="2">
    <source>
        <dbReference type="Pfam" id="PF16697"/>
    </source>
</evidence>
<reference evidence="4" key="1">
    <citation type="journal article" date="2004" name="Appl. Environ. Microbiol.">
        <title>Comparison of ATPase-encoding type III secretion system hrcN genes in biocontrol fluorescent Pseudomonads and in phytopathogenic proteobacteria.</title>
        <authorList>
            <person name="Rezzonico F."/>
            <person name="Defago G."/>
            <person name="Moenne-Loccoz Y."/>
        </authorList>
    </citation>
    <scope>NUCLEOTIDE SEQUENCE</scope>
    <source>
        <strain evidence="4">KD</strain>
    </source>
</reference>
<dbReference type="InterPro" id="IPR032030">
    <property type="entry name" value="YscD_cytoplasmic_dom"/>
</dbReference>